<accession>M0JZE3</accession>
<evidence type="ECO:0000313" key="3">
    <source>
        <dbReference type="EMBL" id="EMA14497.1"/>
    </source>
</evidence>
<organism evidence="3 4">
    <name type="scientific">Haloarcula marismortui ATCC 33799</name>
    <dbReference type="NCBI Taxonomy" id="662475"/>
    <lineage>
        <taxon>Archaea</taxon>
        <taxon>Methanobacteriati</taxon>
        <taxon>Methanobacteriota</taxon>
        <taxon>Stenosarchaea group</taxon>
        <taxon>Halobacteria</taxon>
        <taxon>Halobacteriales</taxon>
        <taxon>Haloarculaceae</taxon>
        <taxon>Haloarcula</taxon>
    </lineage>
</organism>
<keyword evidence="2" id="KW-1133">Transmembrane helix</keyword>
<sequence>MAPAVAQSDNNGSAADRKLTLEELAPGGSKPANAPASVRANGDYGEFVVKVLPTGLLVDESERSPSWRHLEAGQTVKRDYLQLWSKRGYGAEEEDYVVEVAHYQVGQEQIQAENGETRTRKIATNVTRYERTVTMGGGYDYARIDLRSHYEEQYRTVMCVRGESDKSCLENPGDSRWTFNHQSSKATLPVETNSAGARLGWGLVSLLIPFFAGSVVTLYGGRKAVERAKAGPQISAIWWVLTAVGGILFTVLAWDWLAGTLIRAPWLVSAAGGILLGVIAVEWFGRNTFGAGFLQFQLAEGFDPTDPADVEEAVQEAQEATDPDADSGGPEDAPGVLKAQLHIARFARGDTGARSAIRKGIRKFWARARGASADLEVDGNMQTRIDVDGPIDELYLMDPEDEEPLEYVPEHHAIEFPDLITYEETEDGDVIRHYHPVPWIAGGLTLGAGWVVSQLLTGSGLLGLAVAGLGLFAFKIARPRDGELSANLAPLHYHHAVGSMLTHARGLADAKSWDEWFRNYAESEAESHADRKELLDDRSESQMDEIYNRYVAQSDGDAPVRNGDSGQEEPADD</sequence>
<dbReference type="AlphaFoldDB" id="M0JZE3"/>
<proteinExistence type="predicted"/>
<dbReference type="RefSeq" id="WP_007189838.1">
    <property type="nucleotide sequence ID" value="NZ_AOLS01000076.1"/>
</dbReference>
<gene>
    <name evidence="3" type="ORF">C435_15508</name>
</gene>
<evidence type="ECO:0000256" key="2">
    <source>
        <dbReference type="SAM" id="Phobius"/>
    </source>
</evidence>
<dbReference type="EMBL" id="AOLS01000076">
    <property type="protein sequence ID" value="EMA14497.1"/>
    <property type="molecule type" value="Genomic_DNA"/>
</dbReference>
<dbReference type="Proteomes" id="UP000011687">
    <property type="component" value="Unassembled WGS sequence"/>
</dbReference>
<feature type="transmembrane region" description="Helical" evidence="2">
    <location>
        <begin position="459"/>
        <end position="477"/>
    </location>
</feature>
<protein>
    <submittedName>
        <fullName evidence="3">Uncharacterized protein</fullName>
    </submittedName>
</protein>
<evidence type="ECO:0000313" key="4">
    <source>
        <dbReference type="Proteomes" id="UP000011687"/>
    </source>
</evidence>
<feature type="compositionally biased region" description="Acidic residues" evidence="1">
    <location>
        <begin position="307"/>
        <end position="325"/>
    </location>
</feature>
<keyword evidence="4" id="KW-1185">Reference proteome</keyword>
<feature type="region of interest" description="Disordered" evidence="1">
    <location>
        <begin position="549"/>
        <end position="573"/>
    </location>
</feature>
<comment type="caution">
    <text evidence="3">The sequence shown here is derived from an EMBL/GenBank/DDBJ whole genome shotgun (WGS) entry which is preliminary data.</text>
</comment>
<feature type="transmembrane region" description="Helical" evidence="2">
    <location>
        <begin position="266"/>
        <end position="285"/>
    </location>
</feature>
<keyword evidence="2" id="KW-0812">Transmembrane</keyword>
<feature type="transmembrane region" description="Helical" evidence="2">
    <location>
        <begin position="199"/>
        <end position="221"/>
    </location>
</feature>
<feature type="transmembrane region" description="Helical" evidence="2">
    <location>
        <begin position="233"/>
        <end position="254"/>
    </location>
</feature>
<feature type="region of interest" description="Disordered" evidence="1">
    <location>
        <begin position="307"/>
        <end position="332"/>
    </location>
</feature>
<name>M0JZE3_9EURY</name>
<reference evidence="3 4" key="1">
    <citation type="journal article" date="2014" name="PLoS Genet.">
        <title>Phylogenetically driven sequencing of extremely halophilic archaea reveals strategies for static and dynamic osmo-response.</title>
        <authorList>
            <person name="Becker E.A."/>
            <person name="Seitzer P.M."/>
            <person name="Tritt A."/>
            <person name="Larsen D."/>
            <person name="Krusor M."/>
            <person name="Yao A.I."/>
            <person name="Wu D."/>
            <person name="Madern D."/>
            <person name="Eisen J.A."/>
            <person name="Darling A.E."/>
            <person name="Facciotti M.T."/>
        </authorList>
    </citation>
    <scope>NUCLEOTIDE SEQUENCE [LARGE SCALE GENOMIC DNA]</scope>
    <source>
        <strain evidence="3 4">ATCC 33799</strain>
    </source>
</reference>
<evidence type="ECO:0000256" key="1">
    <source>
        <dbReference type="SAM" id="MobiDB-lite"/>
    </source>
</evidence>
<keyword evidence="2" id="KW-0472">Membrane</keyword>